<reference evidence="2 3" key="3">
    <citation type="submission" date="2019-11" db="EMBL/GenBank/DDBJ databases">
        <title>A de novo genome assembly of a pear dwarfing rootstock.</title>
        <authorList>
            <person name="Wang F."/>
            <person name="Wang J."/>
            <person name="Li S."/>
            <person name="Zhang Y."/>
            <person name="Fang M."/>
            <person name="Ma L."/>
            <person name="Zhao Y."/>
            <person name="Jiang S."/>
        </authorList>
    </citation>
    <scope>NUCLEOTIDE SEQUENCE [LARGE SCALE GENOMIC DNA]</scope>
    <source>
        <strain evidence="2">S2</strain>
        <tissue evidence="2">Leaf</tissue>
    </source>
</reference>
<accession>A0A5N5GBR7</accession>
<evidence type="ECO:0000313" key="2">
    <source>
        <dbReference type="EMBL" id="KAB2610970.1"/>
    </source>
</evidence>
<dbReference type="Proteomes" id="UP000327157">
    <property type="component" value="Chromosome 17"/>
</dbReference>
<protein>
    <submittedName>
        <fullName evidence="2">Uncharacterized protein</fullName>
    </submittedName>
</protein>
<evidence type="ECO:0000313" key="3">
    <source>
        <dbReference type="Proteomes" id="UP000327157"/>
    </source>
</evidence>
<sequence length="348" mass="38441">MSQAEFNHFTYLGPEQLRKLARIIYYQEAEAIKNIKFEYEAKLAKYLRDCKACYESAIRLLDSGSKLEPWFNNDDNDRASIAHDIYGYVVNAANHALQFVRNFRVRMDYVNKIEKHVDGLRAELDDDLTNMEELAKKASTFRNDMLEIARGSQSPASRQYSRWIKETGKSFEELVQKYQTDLGYGGRLFEELEDVVKIRVFGKIIFASGRANINVTAYSKMFGAAGIAVLIFATGFMVWDIFSADNPLQTAARDAVVTAASIGGAMIGEVVGVALASMVTANALLVLMAGITAGIAGAFLIGEFATWLIDVVFGSGGSAPLSTMGHRCYVAHLPDGSVLARRIAHQQS</sequence>
<organism evidence="2 3">
    <name type="scientific">Pyrus ussuriensis x Pyrus communis</name>
    <dbReference type="NCBI Taxonomy" id="2448454"/>
    <lineage>
        <taxon>Eukaryota</taxon>
        <taxon>Viridiplantae</taxon>
        <taxon>Streptophyta</taxon>
        <taxon>Embryophyta</taxon>
        <taxon>Tracheophyta</taxon>
        <taxon>Spermatophyta</taxon>
        <taxon>Magnoliopsida</taxon>
        <taxon>eudicotyledons</taxon>
        <taxon>Gunneridae</taxon>
        <taxon>Pentapetalae</taxon>
        <taxon>rosids</taxon>
        <taxon>fabids</taxon>
        <taxon>Rosales</taxon>
        <taxon>Rosaceae</taxon>
        <taxon>Amygdaloideae</taxon>
        <taxon>Maleae</taxon>
        <taxon>Pyrus</taxon>
    </lineage>
</organism>
<proteinExistence type="predicted"/>
<reference evidence="2 3" key="1">
    <citation type="submission" date="2019-09" db="EMBL/GenBank/DDBJ databases">
        <authorList>
            <person name="Ou C."/>
        </authorList>
    </citation>
    <scope>NUCLEOTIDE SEQUENCE [LARGE SCALE GENOMIC DNA]</scope>
    <source>
        <strain evidence="2">S2</strain>
        <tissue evidence="2">Leaf</tissue>
    </source>
</reference>
<reference evidence="3" key="2">
    <citation type="submission" date="2019-10" db="EMBL/GenBank/DDBJ databases">
        <title>A de novo genome assembly of a pear dwarfing rootstock.</title>
        <authorList>
            <person name="Wang F."/>
            <person name="Wang J."/>
            <person name="Li S."/>
            <person name="Zhang Y."/>
            <person name="Fang M."/>
            <person name="Ma L."/>
            <person name="Zhao Y."/>
            <person name="Jiang S."/>
        </authorList>
    </citation>
    <scope>NUCLEOTIDE SEQUENCE [LARGE SCALE GENOMIC DNA]</scope>
</reference>
<name>A0A5N5GBR7_9ROSA</name>
<evidence type="ECO:0000256" key="1">
    <source>
        <dbReference type="SAM" id="Phobius"/>
    </source>
</evidence>
<feature type="transmembrane region" description="Helical" evidence="1">
    <location>
        <begin position="281"/>
        <end position="301"/>
    </location>
</feature>
<keyword evidence="1" id="KW-0812">Transmembrane</keyword>
<feature type="transmembrane region" description="Helical" evidence="1">
    <location>
        <begin position="254"/>
        <end position="275"/>
    </location>
</feature>
<keyword evidence="3" id="KW-1185">Reference proteome</keyword>
<dbReference type="OrthoDB" id="1192454at2759"/>
<feature type="transmembrane region" description="Helical" evidence="1">
    <location>
        <begin position="221"/>
        <end position="242"/>
    </location>
</feature>
<keyword evidence="1" id="KW-1133">Transmembrane helix</keyword>
<dbReference type="AlphaFoldDB" id="A0A5N5GBR7"/>
<comment type="caution">
    <text evidence="2">The sequence shown here is derived from an EMBL/GenBank/DDBJ whole genome shotgun (WGS) entry which is preliminary data.</text>
</comment>
<keyword evidence="1" id="KW-0472">Membrane</keyword>
<gene>
    <name evidence="2" type="ORF">D8674_019002</name>
</gene>
<dbReference type="EMBL" id="SMOL01000487">
    <property type="protein sequence ID" value="KAB2610970.1"/>
    <property type="molecule type" value="Genomic_DNA"/>
</dbReference>